<protein>
    <submittedName>
        <fullName evidence="7">Pyridoxal-phosphate dependent enzyme</fullName>
    </submittedName>
</protein>
<dbReference type="InterPro" id="IPR027278">
    <property type="entry name" value="ACCD_DCysDesulf"/>
</dbReference>
<evidence type="ECO:0000256" key="2">
    <source>
        <dbReference type="ARBA" id="ARBA00008639"/>
    </source>
</evidence>
<organism evidence="7 8">
    <name type="scientific">Geodermatophilus normandii</name>
    <dbReference type="NCBI Taxonomy" id="1137989"/>
    <lineage>
        <taxon>Bacteria</taxon>
        <taxon>Bacillati</taxon>
        <taxon>Actinomycetota</taxon>
        <taxon>Actinomycetes</taxon>
        <taxon>Geodermatophilales</taxon>
        <taxon>Geodermatophilaceae</taxon>
        <taxon>Geodermatophilus</taxon>
    </lineage>
</organism>
<feature type="active site" description="Nucleophile" evidence="4">
    <location>
        <position position="71"/>
    </location>
</feature>
<comment type="similarity">
    <text evidence="2">Belongs to the ACC deaminase/D-cysteine desulfhydrase family.</text>
</comment>
<reference evidence="7 8" key="1">
    <citation type="submission" date="2019-12" db="EMBL/GenBank/DDBJ databases">
        <title>WGS of CPCC 203550 I12A-02606.</title>
        <authorList>
            <person name="Jiang Z."/>
        </authorList>
    </citation>
    <scope>NUCLEOTIDE SEQUENCE [LARGE SCALE GENOMIC DNA]</scope>
    <source>
        <strain evidence="7 8">I12A-02606</strain>
    </source>
</reference>
<evidence type="ECO:0000256" key="3">
    <source>
        <dbReference type="ARBA" id="ARBA00022898"/>
    </source>
</evidence>
<dbReference type="Gene3D" id="3.40.50.1100">
    <property type="match status" value="2"/>
</dbReference>
<dbReference type="PANTHER" id="PTHR43780:SF2">
    <property type="entry name" value="1-AMINOCYCLOPROPANE-1-CARBOXYLATE DEAMINASE-RELATED"/>
    <property type="match status" value="1"/>
</dbReference>
<comment type="cofactor">
    <cofactor evidence="1">
        <name>pyridoxal 5'-phosphate</name>
        <dbReference type="ChEBI" id="CHEBI:597326"/>
    </cofactor>
</comment>
<evidence type="ECO:0000256" key="4">
    <source>
        <dbReference type="PIRSR" id="PIRSR006278-1"/>
    </source>
</evidence>
<accession>A0A6P0GBG5</accession>
<proteinExistence type="inferred from homology"/>
<dbReference type="PANTHER" id="PTHR43780">
    <property type="entry name" value="1-AMINOCYCLOPROPANE-1-CARBOXYLATE DEAMINASE-RELATED"/>
    <property type="match status" value="1"/>
</dbReference>
<evidence type="ECO:0000256" key="5">
    <source>
        <dbReference type="PIRSR" id="PIRSR006278-2"/>
    </source>
</evidence>
<dbReference type="InterPro" id="IPR036052">
    <property type="entry name" value="TrpB-like_PALP_sf"/>
</dbReference>
<dbReference type="Proteomes" id="UP000471126">
    <property type="component" value="Unassembled WGS sequence"/>
</dbReference>
<feature type="modified residue" description="N6-(pyridoxal phosphate)lysine" evidence="5">
    <location>
        <position position="44"/>
    </location>
</feature>
<dbReference type="EMBL" id="JAAGWE010000009">
    <property type="protein sequence ID" value="NEM05260.1"/>
    <property type="molecule type" value="Genomic_DNA"/>
</dbReference>
<feature type="domain" description="Tryptophan synthase beta chain-like PALP" evidence="6">
    <location>
        <begin position="5"/>
        <end position="291"/>
    </location>
</feature>
<dbReference type="AlphaFoldDB" id="A0A6P0GBG5"/>
<dbReference type="SUPFAM" id="SSF53686">
    <property type="entry name" value="Tryptophan synthase beta subunit-like PLP-dependent enzymes"/>
    <property type="match status" value="1"/>
</dbReference>
<dbReference type="PIRSF" id="PIRSF006278">
    <property type="entry name" value="ACCD_DCysDesulf"/>
    <property type="match status" value="1"/>
</dbReference>
<comment type="caution">
    <text evidence="7">The sequence shown here is derived from an EMBL/GenBank/DDBJ whole genome shotgun (WGS) entry which is preliminary data.</text>
</comment>
<dbReference type="RefSeq" id="WP_163475464.1">
    <property type="nucleotide sequence ID" value="NZ_JAAGWE010000009.1"/>
</dbReference>
<name>A0A6P0GBG5_9ACTN</name>
<gene>
    <name evidence="7" type="ORF">GCU54_04395</name>
</gene>
<keyword evidence="3 5" id="KW-0663">Pyridoxal phosphate</keyword>
<dbReference type="InterPro" id="IPR001926">
    <property type="entry name" value="TrpB-like_PALP"/>
</dbReference>
<dbReference type="GO" id="GO:1901605">
    <property type="term" value="P:alpha-amino acid metabolic process"/>
    <property type="evidence" value="ECO:0007669"/>
    <property type="project" value="UniProtKB-ARBA"/>
</dbReference>
<dbReference type="GO" id="GO:0019148">
    <property type="term" value="F:D-cysteine desulfhydrase activity"/>
    <property type="evidence" value="ECO:0007669"/>
    <property type="project" value="TreeGrafter"/>
</dbReference>
<sequence length="324" mass="32226">MTVPLSHWPTPLDRAPRLSAALGLRPGDLSVKRDDLTDLGGGNKVRKLEHLVAEAVRDGATVLVTQGGVQSNHARMTAAAAARLGLRAVLVLGGTPARGRPGNLALEGALGARVVVVPDPADVDARVAEVAGELRAAGEIPAVLPLGGSSVTGARGYLACAAELREQAPGARHVVVAVGSGGTMAGLVAGLGADRVLGVDTGAVPDPVERVTALAAALGPPEAPLRLRRDQVGRGYGAPTEAAGIALRTAARTEGLLLDPVYTAKALAGLAAAVADGSIRPGEPTVFVHTGGLPGLFGHPLAAELAAEALDAPGSGSVVASRAP</sequence>
<dbReference type="Pfam" id="PF00291">
    <property type="entry name" value="PALP"/>
    <property type="match status" value="1"/>
</dbReference>
<evidence type="ECO:0000313" key="7">
    <source>
        <dbReference type="EMBL" id="NEM05260.1"/>
    </source>
</evidence>
<evidence type="ECO:0000313" key="8">
    <source>
        <dbReference type="Proteomes" id="UP000471126"/>
    </source>
</evidence>
<evidence type="ECO:0000259" key="6">
    <source>
        <dbReference type="Pfam" id="PF00291"/>
    </source>
</evidence>
<evidence type="ECO:0000256" key="1">
    <source>
        <dbReference type="ARBA" id="ARBA00001933"/>
    </source>
</evidence>